<protein>
    <submittedName>
        <fullName evidence="2">Beta-carotene 15,15'-monooxygenase</fullName>
    </submittedName>
</protein>
<feature type="transmembrane region" description="Helical" evidence="1">
    <location>
        <begin position="308"/>
        <end position="324"/>
    </location>
</feature>
<keyword evidence="1" id="KW-0472">Membrane</keyword>
<dbReference type="Proteomes" id="UP000505355">
    <property type="component" value="Chromosome"/>
</dbReference>
<keyword evidence="1" id="KW-1133">Transmembrane helix</keyword>
<gene>
    <name evidence="2" type="ORF">HQ865_00230</name>
</gene>
<dbReference type="AlphaFoldDB" id="A0A7D4QNZ4"/>
<dbReference type="InterPro" id="IPR045625">
    <property type="entry name" value="DUF6427"/>
</dbReference>
<evidence type="ECO:0000313" key="2">
    <source>
        <dbReference type="EMBL" id="QKJ28249.1"/>
    </source>
</evidence>
<dbReference type="KEGG" id="mmab:HQ865_00230"/>
<sequence>MISVFRNFNPINVLWLVIMLVLTRICYLYTGPAQVELTLVESFARSLLPLNYVDMISLPLNMLLAGILVLAQAILLNYVVNHYNLISKPSFLPALMYVTVSGLFTPFLTVSPPLICNFLVIWMVFKLLSFYKGGDVKSTTYDLGMIVALGSIFYLPYIYLFLVIWIALLIFRPFDWRDWVAAIMGYVTVFFFLAVFYYLTDRIHSFYQIWVPLGSKFPNSIHIFNYKNYLLLIPVAVILVLCLFRLRANFFKSFILVRKSFQMFFSIFIVAGLAFYIKADFRLNHFLLCAVPISVFFAYYFLHATTRWIYESLYFLLLVGIIYFQF</sequence>
<name>A0A7D4QNZ4_9SPHI</name>
<keyword evidence="3" id="KW-1185">Reference proteome</keyword>
<evidence type="ECO:0000256" key="1">
    <source>
        <dbReference type="SAM" id="Phobius"/>
    </source>
</evidence>
<dbReference type="Pfam" id="PF19992">
    <property type="entry name" value="DUF6427"/>
    <property type="match status" value="1"/>
</dbReference>
<proteinExistence type="predicted"/>
<keyword evidence="2" id="KW-0560">Oxidoreductase</keyword>
<feature type="transmembrane region" description="Helical" evidence="1">
    <location>
        <begin position="260"/>
        <end position="277"/>
    </location>
</feature>
<feature type="transmembrane region" description="Helical" evidence="1">
    <location>
        <begin position="143"/>
        <end position="167"/>
    </location>
</feature>
<evidence type="ECO:0000313" key="3">
    <source>
        <dbReference type="Proteomes" id="UP000505355"/>
    </source>
</evidence>
<keyword evidence="2" id="KW-0503">Monooxygenase</keyword>
<feature type="transmembrane region" description="Helical" evidence="1">
    <location>
        <begin position="229"/>
        <end position="248"/>
    </location>
</feature>
<dbReference type="RefSeq" id="WP_173412951.1">
    <property type="nucleotide sequence ID" value="NZ_CP054139.1"/>
</dbReference>
<feature type="transmembrane region" description="Helical" evidence="1">
    <location>
        <begin position="12"/>
        <end position="30"/>
    </location>
</feature>
<organism evidence="2 3">
    <name type="scientific">Mucilaginibacter mali</name>
    <dbReference type="NCBI Taxonomy" id="2740462"/>
    <lineage>
        <taxon>Bacteria</taxon>
        <taxon>Pseudomonadati</taxon>
        <taxon>Bacteroidota</taxon>
        <taxon>Sphingobacteriia</taxon>
        <taxon>Sphingobacteriales</taxon>
        <taxon>Sphingobacteriaceae</taxon>
        <taxon>Mucilaginibacter</taxon>
    </lineage>
</organism>
<reference evidence="2 3" key="1">
    <citation type="submission" date="2020-05" db="EMBL/GenBank/DDBJ databases">
        <title>Mucilaginibacter mali sp. nov.</title>
        <authorList>
            <person name="Kim H.S."/>
            <person name="Lee K.C."/>
            <person name="Suh M.K."/>
            <person name="Kim J.-S."/>
            <person name="Han K.-I."/>
            <person name="Eom M.K."/>
            <person name="Shin Y.K."/>
            <person name="Lee J.-S."/>
        </authorList>
    </citation>
    <scope>NUCLEOTIDE SEQUENCE [LARGE SCALE GENOMIC DNA]</scope>
    <source>
        <strain evidence="2 3">G2-14</strain>
    </source>
</reference>
<keyword evidence="1" id="KW-0812">Transmembrane</keyword>
<dbReference type="EMBL" id="CP054139">
    <property type="protein sequence ID" value="QKJ28249.1"/>
    <property type="molecule type" value="Genomic_DNA"/>
</dbReference>
<accession>A0A7D4QNZ4</accession>
<dbReference type="GO" id="GO:0004497">
    <property type="term" value="F:monooxygenase activity"/>
    <property type="evidence" value="ECO:0007669"/>
    <property type="project" value="UniProtKB-KW"/>
</dbReference>
<feature type="transmembrane region" description="Helical" evidence="1">
    <location>
        <begin position="284"/>
        <end position="302"/>
    </location>
</feature>
<feature type="transmembrane region" description="Helical" evidence="1">
    <location>
        <begin position="179"/>
        <end position="199"/>
    </location>
</feature>
<feature type="transmembrane region" description="Helical" evidence="1">
    <location>
        <begin position="56"/>
        <end position="79"/>
    </location>
</feature>